<evidence type="ECO:0000313" key="2">
    <source>
        <dbReference type="Proteomes" id="UP000245626"/>
    </source>
</evidence>
<gene>
    <name evidence="1" type="ORF">IE53DRAFT_296036</name>
</gene>
<name>A0ACD0P880_9BASI</name>
<keyword evidence="2" id="KW-1185">Reference proteome</keyword>
<accession>A0ACD0P880</accession>
<dbReference type="Proteomes" id="UP000245626">
    <property type="component" value="Unassembled WGS sequence"/>
</dbReference>
<feature type="non-terminal residue" evidence="1">
    <location>
        <position position="408"/>
    </location>
</feature>
<sequence length="408" mass="45136">LFWSGLLLLGSGSCWDWLPETDANRTLDTNFTFTLPSEVIPRDGLSPSRQRLLQKTDFQLYNYITTGYDPQKVQRAVVMLHGLGRDAWGYWDQGYVALLNATARRETQSNSSSIRTGGVGGGEGGRPRLRADEVVIMAPLFLNQEDSGCFPVDEEGNPTSNALVWNRADWAEGADSIFPNSIYDDDDKTNFTAPPVSSFEALDAVVGFFSDRSRFPRMNTIIIAGHSLGAQMAQRYALIGAVPSRSVSVHFVVANPGSFAYLSDWRPRSVQDCPETYNNWKFGLAIYSQRYLSDFISKSLDTSNNISSVIDRYRKRAVSYLFGLLDSSPGDMRCEAKAQGLTHLSRGRNFIAHLDQLEGGFPSTHTVNFIPNVSHDGLGMFTSKAGLERLFYINLDGTESPSAVGDDD</sequence>
<proteinExistence type="predicted"/>
<organism evidence="1 2">
    <name type="scientific">Violaceomyces palustris</name>
    <dbReference type="NCBI Taxonomy" id="1673888"/>
    <lineage>
        <taxon>Eukaryota</taxon>
        <taxon>Fungi</taxon>
        <taxon>Dikarya</taxon>
        <taxon>Basidiomycota</taxon>
        <taxon>Ustilaginomycotina</taxon>
        <taxon>Ustilaginomycetes</taxon>
        <taxon>Violaceomycetales</taxon>
        <taxon>Violaceomycetaceae</taxon>
        <taxon>Violaceomyces</taxon>
    </lineage>
</organism>
<reference evidence="1 2" key="1">
    <citation type="journal article" date="2018" name="Mol. Biol. Evol.">
        <title>Broad Genomic Sampling Reveals a Smut Pathogenic Ancestry of the Fungal Clade Ustilaginomycotina.</title>
        <authorList>
            <person name="Kijpornyongpan T."/>
            <person name="Mondo S.J."/>
            <person name="Barry K."/>
            <person name="Sandor L."/>
            <person name="Lee J."/>
            <person name="Lipzen A."/>
            <person name="Pangilinan J."/>
            <person name="LaButti K."/>
            <person name="Hainaut M."/>
            <person name="Henrissat B."/>
            <person name="Grigoriev I.V."/>
            <person name="Spatafora J.W."/>
            <person name="Aime M.C."/>
        </authorList>
    </citation>
    <scope>NUCLEOTIDE SEQUENCE [LARGE SCALE GENOMIC DNA]</scope>
    <source>
        <strain evidence="1 2">SA 807</strain>
    </source>
</reference>
<protein>
    <submittedName>
        <fullName evidence="1">Uncharacterized protein</fullName>
    </submittedName>
</protein>
<dbReference type="EMBL" id="KZ819688">
    <property type="protein sequence ID" value="PWN54335.1"/>
    <property type="molecule type" value="Genomic_DNA"/>
</dbReference>
<evidence type="ECO:0000313" key="1">
    <source>
        <dbReference type="EMBL" id="PWN54335.1"/>
    </source>
</evidence>
<feature type="non-terminal residue" evidence="1">
    <location>
        <position position="1"/>
    </location>
</feature>